<dbReference type="STRING" id="393595.ABO_1343"/>
<organism evidence="4 5">
    <name type="scientific">Alcanivorax borkumensis (strain ATCC 700651 / DSM 11573 / NCIMB 13689 / SK2)</name>
    <dbReference type="NCBI Taxonomy" id="393595"/>
    <lineage>
        <taxon>Bacteria</taxon>
        <taxon>Pseudomonadati</taxon>
        <taxon>Pseudomonadota</taxon>
        <taxon>Gammaproteobacteria</taxon>
        <taxon>Oceanospirillales</taxon>
        <taxon>Alcanivoracaceae</taxon>
        <taxon>Alcanivorax</taxon>
    </lineage>
</organism>
<keyword evidence="2" id="KW-1133">Transmembrane helix</keyword>
<reference evidence="4 5" key="1">
    <citation type="journal article" date="2006" name="Nat. Biotechnol.">
        <title>Genome sequence of the ubiquitous hydrocarbon-degrading marine bacterium Alcanivorax borkumensis.</title>
        <authorList>
            <person name="Schneiker S."/>
            <person name="Martins dos Santos V.A.P."/>
            <person name="Bartels D."/>
            <person name="Bekel T."/>
            <person name="Brecht M."/>
            <person name="Buhrmester J."/>
            <person name="Chernikova T.N."/>
            <person name="Denaro R."/>
            <person name="Ferrer M."/>
            <person name="Gertler C."/>
            <person name="Goesmann A."/>
            <person name="Golyshina O.V."/>
            <person name="Kaminski F."/>
            <person name="Khachane A.N."/>
            <person name="Lang S."/>
            <person name="Linke B."/>
            <person name="McHardy A.C."/>
            <person name="Meyer F."/>
            <person name="Nechitaylo T."/>
            <person name="Puehler A."/>
            <person name="Regenhardt D."/>
            <person name="Rupp O."/>
            <person name="Sabirova J.S."/>
            <person name="Selbitschka W."/>
            <person name="Yakimov M.M."/>
            <person name="Timmis K.N."/>
            <person name="Vorhoelter F.-J."/>
            <person name="Weidner S."/>
            <person name="Kaiser O."/>
            <person name="Golyshin P.N."/>
        </authorList>
    </citation>
    <scope>NUCLEOTIDE SEQUENCE [LARGE SCALE GENOMIC DNA]</scope>
    <source>
        <strain evidence="5">ATCC 700651 / DSM 11573 / NCIMB 13689 / SK2</strain>
    </source>
</reference>
<keyword evidence="5" id="KW-1185">Reference proteome</keyword>
<feature type="transmembrane region" description="Helical" evidence="2">
    <location>
        <begin position="66"/>
        <end position="85"/>
    </location>
</feature>
<keyword evidence="2" id="KW-0812">Transmembrane</keyword>
<sequence length="266" mass="27991">MQSLAMIIDTLIPLIASASLIASAGSVHCIGMCGGISSALTFSIPESRRQGVALWGWQLLFGLGRVTTYCVLGALAGALGGLFLGQLPGPSMSVGLILSGVLMLLLSAYLLGKGAFLQRIEKIGQRLWRSLQPITRKLMPIDHPVKALMLGSLWGFLPCGLIYTALALAATGGTAVAGALVMLCFGVITVVPVAITGVLASQLQRFRKGAWPMIASALTFCLALVFFWQAWLMAQHGHSGHSGHSMPGPSTEAGASEHHHDHHLHP</sequence>
<dbReference type="PANTHER" id="PTHR42208:SF1">
    <property type="entry name" value="HEAVY METAL TRANSPORTER"/>
    <property type="match status" value="1"/>
</dbReference>
<feature type="transmembrane region" description="Helical" evidence="2">
    <location>
        <begin position="20"/>
        <end position="45"/>
    </location>
</feature>
<evidence type="ECO:0000259" key="3">
    <source>
        <dbReference type="Pfam" id="PF13386"/>
    </source>
</evidence>
<keyword evidence="2" id="KW-0472">Membrane</keyword>
<feature type="region of interest" description="Disordered" evidence="1">
    <location>
        <begin position="242"/>
        <end position="266"/>
    </location>
</feature>
<accession>Q0VPV7</accession>
<dbReference type="InterPro" id="IPR039447">
    <property type="entry name" value="UreH-like_TM_dom"/>
</dbReference>
<dbReference type="RefSeq" id="WP_011588625.1">
    <property type="nucleotide sequence ID" value="NC_008260.1"/>
</dbReference>
<evidence type="ECO:0000313" key="5">
    <source>
        <dbReference type="Proteomes" id="UP000008871"/>
    </source>
</evidence>
<evidence type="ECO:0000313" key="4">
    <source>
        <dbReference type="EMBL" id="CAL16791.1"/>
    </source>
</evidence>
<evidence type="ECO:0000256" key="2">
    <source>
        <dbReference type="SAM" id="Phobius"/>
    </source>
</evidence>
<feature type="transmembrane region" description="Helical" evidence="2">
    <location>
        <begin position="91"/>
        <end position="112"/>
    </location>
</feature>
<evidence type="ECO:0000256" key="1">
    <source>
        <dbReference type="SAM" id="MobiDB-lite"/>
    </source>
</evidence>
<gene>
    <name evidence="4" type="ordered locus">ABO_1343</name>
</gene>
<feature type="domain" description="Urease accessory protein UreH-like transmembrane" evidence="3">
    <location>
        <begin position="20"/>
        <end position="223"/>
    </location>
</feature>
<dbReference type="AlphaFoldDB" id="Q0VPV7"/>
<feature type="transmembrane region" description="Helical" evidence="2">
    <location>
        <begin position="176"/>
        <end position="199"/>
    </location>
</feature>
<dbReference type="Pfam" id="PF13386">
    <property type="entry name" value="DsbD_2"/>
    <property type="match status" value="1"/>
</dbReference>
<name>Q0VPV7_ALCBS</name>
<feature type="transmembrane region" description="Helical" evidence="2">
    <location>
        <begin position="147"/>
        <end position="170"/>
    </location>
</feature>
<feature type="transmembrane region" description="Helical" evidence="2">
    <location>
        <begin position="211"/>
        <end position="231"/>
    </location>
</feature>
<dbReference type="KEGG" id="abo:ABO_1343"/>
<dbReference type="eggNOG" id="COG2836">
    <property type="taxonomic scope" value="Bacteria"/>
</dbReference>
<protein>
    <recommendedName>
        <fullName evidence="3">Urease accessory protein UreH-like transmembrane domain-containing protein</fullName>
    </recommendedName>
</protein>
<proteinExistence type="predicted"/>
<dbReference type="Proteomes" id="UP000008871">
    <property type="component" value="Chromosome"/>
</dbReference>
<dbReference type="PANTHER" id="PTHR42208">
    <property type="entry name" value="HEAVY METAL TRANSPORTER-RELATED"/>
    <property type="match status" value="1"/>
</dbReference>
<dbReference type="EMBL" id="AM286690">
    <property type="protein sequence ID" value="CAL16791.1"/>
    <property type="molecule type" value="Genomic_DNA"/>
</dbReference>
<dbReference type="HOGENOM" id="CLU_032635_0_0_6"/>